<comment type="pathway">
    <text evidence="1 9">Cell wall biogenesis; peptidoglycan biosynthesis.</text>
</comment>
<keyword evidence="6 9" id="KW-0133">Cell shape</keyword>
<dbReference type="GO" id="GO:0016757">
    <property type="term" value="F:glycosyltransferase activity"/>
    <property type="evidence" value="ECO:0007669"/>
    <property type="project" value="UniProtKB-KW"/>
</dbReference>
<dbReference type="CDD" id="cd00118">
    <property type="entry name" value="LysM"/>
    <property type="match status" value="1"/>
</dbReference>
<dbReference type="InterPro" id="IPR036779">
    <property type="entry name" value="LysM_dom_sf"/>
</dbReference>
<organism evidence="12 13">
    <name type="scientific">Pontibacterium sinense</name>
    <dbReference type="NCBI Taxonomy" id="2781979"/>
    <lineage>
        <taxon>Bacteria</taxon>
        <taxon>Pseudomonadati</taxon>
        <taxon>Pseudomonadota</taxon>
        <taxon>Gammaproteobacteria</taxon>
        <taxon>Oceanospirillales</taxon>
        <taxon>Oceanospirillaceae</taxon>
        <taxon>Pontibacterium</taxon>
    </lineage>
</organism>
<evidence type="ECO:0000256" key="1">
    <source>
        <dbReference type="ARBA" id="ARBA00004752"/>
    </source>
</evidence>
<evidence type="ECO:0000259" key="10">
    <source>
        <dbReference type="PROSITE" id="PS51782"/>
    </source>
</evidence>
<evidence type="ECO:0000256" key="6">
    <source>
        <dbReference type="ARBA" id="ARBA00022960"/>
    </source>
</evidence>
<evidence type="ECO:0000256" key="4">
    <source>
        <dbReference type="ARBA" id="ARBA00022679"/>
    </source>
</evidence>
<name>A0A8J7FJE4_9GAMM</name>
<sequence>MSSIYLSVHMSMVWAWGLLIVLSGLSPVTQAGKWPLMEEQDVVGEVRWYRVSEADTLVSIARRFGIGYEAMLRANPTFDIWLPESERYLRLPTQFILPAGPKQGLVLNLAEMRLYHFPKEDPHKVYSFPVGIGREGWETPITITQVVKKVVAPAWYPPKSIREEALAKGHLLPDVVPAGPDNPLGSHALRLGLSSYLLHGTNRPAGVGMRVSHGCIRLYPEDIVALFDRVNVGVELRIVDQPYKMGWRDNELFLEVHPAAYRKETWDQSEQTLPSALQVLMGRVTQDLEVLLDWNQIYDALAEADGVPVAVGIRREW</sequence>
<dbReference type="SUPFAM" id="SSF54106">
    <property type="entry name" value="LysM domain"/>
    <property type="match status" value="1"/>
</dbReference>
<keyword evidence="4" id="KW-0808">Transferase</keyword>
<dbReference type="CDD" id="cd16913">
    <property type="entry name" value="YkuD_like"/>
    <property type="match status" value="1"/>
</dbReference>
<feature type="domain" description="L,D-TPase catalytic" evidence="11">
    <location>
        <begin position="103"/>
        <end position="239"/>
    </location>
</feature>
<keyword evidence="7 9" id="KW-0573">Peptidoglycan synthesis</keyword>
<dbReference type="InterPro" id="IPR050979">
    <property type="entry name" value="LD-transpeptidase"/>
</dbReference>
<keyword evidence="13" id="KW-1185">Reference proteome</keyword>
<protein>
    <submittedName>
        <fullName evidence="12">L,D-transpeptidase family protein</fullName>
    </submittedName>
</protein>
<dbReference type="UniPathway" id="UPA00219"/>
<dbReference type="Pfam" id="PF01476">
    <property type="entry name" value="LysM"/>
    <property type="match status" value="1"/>
</dbReference>
<dbReference type="GO" id="GO:0071972">
    <property type="term" value="F:peptidoglycan L,D-transpeptidase activity"/>
    <property type="evidence" value="ECO:0007669"/>
    <property type="project" value="TreeGrafter"/>
</dbReference>
<dbReference type="RefSeq" id="WP_193951448.1">
    <property type="nucleotide sequence ID" value="NZ_JADEYS010000001.1"/>
</dbReference>
<evidence type="ECO:0000313" key="12">
    <source>
        <dbReference type="EMBL" id="MBE9395892.1"/>
    </source>
</evidence>
<dbReference type="Pfam" id="PF03734">
    <property type="entry name" value="YkuD"/>
    <property type="match status" value="1"/>
</dbReference>
<evidence type="ECO:0000259" key="11">
    <source>
        <dbReference type="PROSITE" id="PS52029"/>
    </source>
</evidence>
<reference evidence="12" key="1">
    <citation type="submission" date="2020-10" db="EMBL/GenBank/DDBJ databases">
        <title>Bacterium isolated from coastal waters sediment.</title>
        <authorList>
            <person name="Chen R.-J."/>
            <person name="Lu D.-C."/>
            <person name="Zhu K.-L."/>
            <person name="Du Z.-J."/>
        </authorList>
    </citation>
    <scope>NUCLEOTIDE SEQUENCE</scope>
    <source>
        <strain evidence="12">N1Y112</strain>
    </source>
</reference>
<dbReference type="InterPro" id="IPR018392">
    <property type="entry name" value="LysM"/>
</dbReference>
<evidence type="ECO:0000256" key="5">
    <source>
        <dbReference type="ARBA" id="ARBA00022801"/>
    </source>
</evidence>
<gene>
    <name evidence="12" type="ORF">IOQ59_01315</name>
</gene>
<dbReference type="PANTHER" id="PTHR30582:SF24">
    <property type="entry name" value="L,D-TRANSPEPTIDASE ERFK_SRFK-RELATED"/>
    <property type="match status" value="1"/>
</dbReference>
<dbReference type="Proteomes" id="UP000640333">
    <property type="component" value="Unassembled WGS sequence"/>
</dbReference>
<dbReference type="GO" id="GO:0018104">
    <property type="term" value="P:peptidoglycan-protein cross-linking"/>
    <property type="evidence" value="ECO:0007669"/>
    <property type="project" value="TreeGrafter"/>
</dbReference>
<dbReference type="GO" id="GO:0008360">
    <property type="term" value="P:regulation of cell shape"/>
    <property type="evidence" value="ECO:0007669"/>
    <property type="project" value="UniProtKB-UniRule"/>
</dbReference>
<evidence type="ECO:0000256" key="9">
    <source>
        <dbReference type="PROSITE-ProRule" id="PRU01373"/>
    </source>
</evidence>
<dbReference type="Gene3D" id="2.40.440.10">
    <property type="entry name" value="L,D-transpeptidase catalytic domain-like"/>
    <property type="match status" value="1"/>
</dbReference>
<proteinExistence type="inferred from homology"/>
<evidence type="ECO:0000256" key="8">
    <source>
        <dbReference type="ARBA" id="ARBA00023316"/>
    </source>
</evidence>
<dbReference type="PANTHER" id="PTHR30582">
    <property type="entry name" value="L,D-TRANSPEPTIDASE"/>
    <property type="match status" value="1"/>
</dbReference>
<dbReference type="PROSITE" id="PS52029">
    <property type="entry name" value="LD_TPASE"/>
    <property type="match status" value="1"/>
</dbReference>
<feature type="domain" description="LysM" evidence="10">
    <location>
        <begin position="47"/>
        <end position="91"/>
    </location>
</feature>
<dbReference type="GO" id="GO:0005576">
    <property type="term" value="C:extracellular region"/>
    <property type="evidence" value="ECO:0007669"/>
    <property type="project" value="TreeGrafter"/>
</dbReference>
<dbReference type="EMBL" id="JADEYS010000001">
    <property type="protein sequence ID" value="MBE9395892.1"/>
    <property type="molecule type" value="Genomic_DNA"/>
</dbReference>
<keyword evidence="3" id="KW-0328">Glycosyltransferase</keyword>
<dbReference type="PROSITE" id="PS51782">
    <property type="entry name" value="LYSM"/>
    <property type="match status" value="1"/>
</dbReference>
<comment type="similarity">
    <text evidence="2">Belongs to the YkuD family.</text>
</comment>
<evidence type="ECO:0000256" key="7">
    <source>
        <dbReference type="ARBA" id="ARBA00022984"/>
    </source>
</evidence>
<dbReference type="GO" id="GO:0071555">
    <property type="term" value="P:cell wall organization"/>
    <property type="evidence" value="ECO:0007669"/>
    <property type="project" value="UniProtKB-UniRule"/>
</dbReference>
<feature type="active site" description="Proton donor/acceptor" evidence="9">
    <location>
        <position position="199"/>
    </location>
</feature>
<evidence type="ECO:0000313" key="13">
    <source>
        <dbReference type="Proteomes" id="UP000640333"/>
    </source>
</evidence>
<accession>A0A8J7FJE4</accession>
<evidence type="ECO:0000256" key="2">
    <source>
        <dbReference type="ARBA" id="ARBA00005992"/>
    </source>
</evidence>
<dbReference type="InterPro" id="IPR005490">
    <property type="entry name" value="LD_TPept_cat_dom"/>
</dbReference>
<keyword evidence="8 9" id="KW-0961">Cell wall biogenesis/degradation</keyword>
<feature type="active site" description="Nucleophile" evidence="9">
    <location>
        <position position="215"/>
    </location>
</feature>
<dbReference type="InterPro" id="IPR038063">
    <property type="entry name" value="Transpep_catalytic_dom"/>
</dbReference>
<keyword evidence="5" id="KW-0378">Hydrolase</keyword>
<dbReference type="SUPFAM" id="SSF141523">
    <property type="entry name" value="L,D-transpeptidase catalytic domain-like"/>
    <property type="match status" value="1"/>
</dbReference>
<comment type="caution">
    <text evidence="12">The sequence shown here is derived from an EMBL/GenBank/DDBJ whole genome shotgun (WGS) entry which is preliminary data.</text>
</comment>
<dbReference type="AlphaFoldDB" id="A0A8J7FJE4"/>
<evidence type="ECO:0000256" key="3">
    <source>
        <dbReference type="ARBA" id="ARBA00022676"/>
    </source>
</evidence>